<reference evidence="1 2" key="1">
    <citation type="submission" date="2017-07" db="EMBL/GenBank/DDBJ databases">
        <title>A draft genome sequence of Komagataeibacter sucrofermentans LMG 18788.</title>
        <authorList>
            <person name="Skraban J."/>
            <person name="Cleenwerck I."/>
            <person name="Vandamme P."/>
            <person name="Trcek J."/>
        </authorList>
    </citation>
    <scope>NUCLEOTIDE SEQUENCE [LARGE SCALE GENOMIC DNA]</scope>
    <source>
        <strain evidence="1 2">LMG 18788</strain>
    </source>
</reference>
<dbReference type="RefSeq" id="WP_110570248.1">
    <property type="nucleotide sequence ID" value="NZ_CP137147.1"/>
</dbReference>
<accession>A0A318QEI4</accession>
<protein>
    <recommendedName>
        <fullName evidence="3">Cupin</fullName>
    </recommendedName>
</protein>
<gene>
    <name evidence="1" type="ORF">CFR77_15285</name>
</gene>
<evidence type="ECO:0000313" key="1">
    <source>
        <dbReference type="EMBL" id="PYD77445.1"/>
    </source>
</evidence>
<evidence type="ECO:0008006" key="3">
    <source>
        <dbReference type="Google" id="ProtNLM"/>
    </source>
</evidence>
<evidence type="ECO:0000313" key="2">
    <source>
        <dbReference type="Proteomes" id="UP000247814"/>
    </source>
</evidence>
<comment type="caution">
    <text evidence="1">The sequence shown here is derived from an EMBL/GenBank/DDBJ whole genome shotgun (WGS) entry which is preliminary data.</text>
</comment>
<dbReference type="InterPro" id="IPR011051">
    <property type="entry name" value="RmlC_Cupin_sf"/>
</dbReference>
<dbReference type="SUPFAM" id="SSF51182">
    <property type="entry name" value="RmlC-like cupins"/>
    <property type="match status" value="1"/>
</dbReference>
<keyword evidence="2" id="KW-1185">Reference proteome</keyword>
<sequence length="139" mass="15485">MPGMIHTHDKMIESRILTGQIKNVLYDVSAVTAGGQPVYEVAYAGNKYVRNTANVLQKTAERVRARVSNIQTLKAGDCYRIENHVYHEAIVPDDAVTATIVCMHSPSPGPIKVIGLDGYPEHLEFQRIERRAAEYMGFV</sequence>
<dbReference type="EMBL" id="NKUA01000046">
    <property type="protein sequence ID" value="PYD77445.1"/>
    <property type="molecule type" value="Genomic_DNA"/>
</dbReference>
<dbReference type="OrthoDB" id="6948709at2"/>
<dbReference type="Proteomes" id="UP000247814">
    <property type="component" value="Unassembled WGS sequence"/>
</dbReference>
<organism evidence="1 2">
    <name type="scientific">Komagataeibacter sucrofermentans</name>
    <dbReference type="NCBI Taxonomy" id="1053551"/>
    <lineage>
        <taxon>Bacteria</taxon>
        <taxon>Pseudomonadati</taxon>
        <taxon>Pseudomonadota</taxon>
        <taxon>Alphaproteobacteria</taxon>
        <taxon>Acetobacterales</taxon>
        <taxon>Acetobacteraceae</taxon>
        <taxon>Komagataeibacter</taxon>
    </lineage>
</organism>
<name>A0A318QEI4_9PROT</name>
<dbReference type="AlphaFoldDB" id="A0A318QEI4"/>
<proteinExistence type="predicted"/>